<dbReference type="EMBL" id="GG663739">
    <property type="protein sequence ID" value="EEH56834.1"/>
    <property type="molecule type" value="Genomic_DNA"/>
</dbReference>
<dbReference type="InterPro" id="IPR050767">
    <property type="entry name" value="Sel1_AlgK"/>
</dbReference>
<dbReference type="AlphaFoldDB" id="C1MST4"/>
<dbReference type="InterPro" id="IPR006597">
    <property type="entry name" value="Sel1-like"/>
</dbReference>
<name>C1MST4_MICPC</name>
<dbReference type="PROSITE" id="PS50865">
    <property type="entry name" value="ZF_MYND_2"/>
    <property type="match status" value="1"/>
</dbReference>
<dbReference type="SMART" id="SM00671">
    <property type="entry name" value="SEL1"/>
    <property type="match status" value="5"/>
</dbReference>
<dbReference type="eggNOG" id="KOG1550">
    <property type="taxonomic scope" value="Eukaryota"/>
</dbReference>
<dbReference type="Gene3D" id="6.10.140.2220">
    <property type="match status" value="1"/>
</dbReference>
<dbReference type="KEGG" id="mpp:MICPUCDRAFT_57814"/>
<organism evidence="8">
    <name type="scientific">Micromonas pusilla (strain CCMP1545)</name>
    <name type="common">Picoplanktonic green alga</name>
    <dbReference type="NCBI Taxonomy" id="564608"/>
    <lineage>
        <taxon>Eukaryota</taxon>
        <taxon>Viridiplantae</taxon>
        <taxon>Chlorophyta</taxon>
        <taxon>Mamiellophyceae</taxon>
        <taxon>Mamiellales</taxon>
        <taxon>Mamiellaceae</taxon>
        <taxon>Micromonas</taxon>
    </lineage>
</organism>
<accession>C1MST4</accession>
<dbReference type="Proteomes" id="UP000001876">
    <property type="component" value="Unassembled WGS sequence"/>
</dbReference>
<protein>
    <submittedName>
        <fullName evidence="7">Predicted protein</fullName>
    </submittedName>
</protein>
<keyword evidence="8" id="KW-1185">Reference proteome</keyword>
<evidence type="ECO:0000256" key="3">
    <source>
        <dbReference type="ARBA" id="ARBA00022833"/>
    </source>
</evidence>
<dbReference type="SUPFAM" id="SSF81901">
    <property type="entry name" value="HCP-like"/>
    <property type="match status" value="2"/>
</dbReference>
<dbReference type="InterPro" id="IPR002893">
    <property type="entry name" value="Znf_MYND"/>
</dbReference>
<feature type="domain" description="MYND-type" evidence="6">
    <location>
        <begin position="333"/>
        <end position="374"/>
    </location>
</feature>
<dbReference type="Pfam" id="PF01753">
    <property type="entry name" value="zf-MYND"/>
    <property type="match status" value="1"/>
</dbReference>
<dbReference type="InterPro" id="IPR011990">
    <property type="entry name" value="TPR-like_helical_dom_sf"/>
</dbReference>
<dbReference type="Gene3D" id="1.25.40.10">
    <property type="entry name" value="Tetratricopeptide repeat domain"/>
    <property type="match status" value="2"/>
</dbReference>
<keyword evidence="3" id="KW-0862">Zinc</keyword>
<evidence type="ECO:0000313" key="8">
    <source>
        <dbReference type="Proteomes" id="UP000001876"/>
    </source>
</evidence>
<evidence type="ECO:0000256" key="1">
    <source>
        <dbReference type="ARBA" id="ARBA00022723"/>
    </source>
</evidence>
<dbReference type="OrthoDB" id="509488at2759"/>
<reference evidence="7 8" key="1">
    <citation type="journal article" date="2009" name="Science">
        <title>Green evolution and dynamic adaptations revealed by genomes of the marine picoeukaryotes Micromonas.</title>
        <authorList>
            <person name="Worden A.Z."/>
            <person name="Lee J.H."/>
            <person name="Mock T."/>
            <person name="Rouze P."/>
            <person name="Simmons M.P."/>
            <person name="Aerts A.L."/>
            <person name="Allen A.E."/>
            <person name="Cuvelier M.L."/>
            <person name="Derelle E."/>
            <person name="Everett M.V."/>
            <person name="Foulon E."/>
            <person name="Grimwood J."/>
            <person name="Gundlach H."/>
            <person name="Henrissat B."/>
            <person name="Napoli C."/>
            <person name="McDonald S.M."/>
            <person name="Parker M.S."/>
            <person name="Rombauts S."/>
            <person name="Salamov A."/>
            <person name="Von Dassow P."/>
            <person name="Badger J.H."/>
            <person name="Coutinho P.M."/>
            <person name="Demir E."/>
            <person name="Dubchak I."/>
            <person name="Gentemann C."/>
            <person name="Eikrem W."/>
            <person name="Gready J.E."/>
            <person name="John U."/>
            <person name="Lanier W."/>
            <person name="Lindquist E.A."/>
            <person name="Lucas S."/>
            <person name="Mayer K.F."/>
            <person name="Moreau H."/>
            <person name="Not F."/>
            <person name="Otillar R."/>
            <person name="Panaud O."/>
            <person name="Pangilinan J."/>
            <person name="Paulsen I."/>
            <person name="Piegu B."/>
            <person name="Poliakov A."/>
            <person name="Robbens S."/>
            <person name="Schmutz J."/>
            <person name="Toulza E."/>
            <person name="Wyss T."/>
            <person name="Zelensky A."/>
            <person name="Zhou K."/>
            <person name="Armbrust E.V."/>
            <person name="Bhattacharya D."/>
            <person name="Goodenough U.W."/>
            <person name="Van de Peer Y."/>
            <person name="Grigoriev I.V."/>
        </authorList>
    </citation>
    <scope>NUCLEOTIDE SEQUENCE [LARGE SCALE GENOMIC DNA]</scope>
    <source>
        <strain evidence="7 8">CCMP1545</strain>
    </source>
</reference>
<evidence type="ECO:0000256" key="2">
    <source>
        <dbReference type="ARBA" id="ARBA00022771"/>
    </source>
</evidence>
<dbReference type="GeneID" id="9684174"/>
<keyword evidence="2 5" id="KW-0863">Zinc-finger</keyword>
<evidence type="ECO:0000256" key="4">
    <source>
        <dbReference type="ARBA" id="ARBA00038101"/>
    </source>
</evidence>
<evidence type="ECO:0000259" key="6">
    <source>
        <dbReference type="PROSITE" id="PS50865"/>
    </source>
</evidence>
<gene>
    <name evidence="7" type="ORF">MICPUCDRAFT_57814</name>
</gene>
<dbReference type="Pfam" id="PF08238">
    <property type="entry name" value="Sel1"/>
    <property type="match status" value="6"/>
</dbReference>
<evidence type="ECO:0000313" key="7">
    <source>
        <dbReference type="EMBL" id="EEH56834.1"/>
    </source>
</evidence>
<dbReference type="SUPFAM" id="SSF144232">
    <property type="entry name" value="HIT/MYND zinc finger-like"/>
    <property type="match status" value="1"/>
</dbReference>
<evidence type="ECO:0000256" key="5">
    <source>
        <dbReference type="PROSITE-ProRule" id="PRU00134"/>
    </source>
</evidence>
<keyword evidence="1" id="KW-0479">Metal-binding</keyword>
<comment type="similarity">
    <text evidence="4">Belongs to the sel-1 family.</text>
</comment>
<dbReference type="RefSeq" id="XP_003058379.1">
    <property type="nucleotide sequence ID" value="XM_003058333.1"/>
</dbReference>
<dbReference type="STRING" id="564608.C1MST4"/>
<sequence length="403" mass="45288">MPKVKYPRKIRELVKKANAGCGEAAWAIARHYDNGSGGVEKNEALDVQWTEKSAALGYSLAQLVLGVRMRDKGDYTSARAWFEKSAAGGVEGVAEFALGSLYYEGQGVEKNPATAIEWWRAGALKGGVHAQYNLGAVLSDYLHEYTDAVLWLEKAAAQGFVDAMDRVGNLYFCGDGVERNARTAMIWWLKASRGGSVMAKENLLKKFRHGDFIGIESAYVLHENLFVELAEYGDEDSVQRLNRLRKNKRGTLLVTAKRTGLELSEDAVERFVSGPLPEHEAKNTFHHLALCFLHGRCGLEKNLRMAKEVFKECEIYDPDNAAVAEELVKLRSCVTCGKTDARWGCKLCRGVRYCNKRCQQRDWNRGEPPHKETCSRVVHMYPPGHFADLRTYWYHAKKRGESA</sequence>
<dbReference type="PANTHER" id="PTHR11102">
    <property type="entry name" value="SEL-1-LIKE PROTEIN"/>
    <property type="match status" value="1"/>
</dbReference>
<dbReference type="GO" id="GO:0008270">
    <property type="term" value="F:zinc ion binding"/>
    <property type="evidence" value="ECO:0007669"/>
    <property type="project" value="UniProtKB-KW"/>
</dbReference>
<proteinExistence type="inferred from homology"/>
<dbReference type="PANTHER" id="PTHR11102:SF160">
    <property type="entry name" value="ERAD-ASSOCIATED E3 UBIQUITIN-PROTEIN LIGASE COMPONENT HRD3"/>
    <property type="match status" value="1"/>
</dbReference>